<dbReference type="InterPro" id="IPR019794">
    <property type="entry name" value="Peroxidases_AS"/>
</dbReference>
<feature type="binding site" evidence="16">
    <location>
        <position position="398"/>
    </location>
    <ligand>
        <name>Ca(2+)</name>
        <dbReference type="ChEBI" id="CHEBI:29108"/>
        <label>1</label>
    </ligand>
</feature>
<comment type="cofactor">
    <cofactor evidence="16">
        <name>Ca(2+)</name>
        <dbReference type="ChEBI" id="CHEBI:29108"/>
    </cofactor>
    <text evidence="16">Binds 2 calcium ions per subunit.</text>
</comment>
<evidence type="ECO:0000256" key="18">
    <source>
        <dbReference type="PIRSR" id="PIRSR600823-5"/>
    </source>
</evidence>
<evidence type="ECO:0000256" key="1">
    <source>
        <dbReference type="ARBA" id="ARBA00000189"/>
    </source>
</evidence>
<gene>
    <name evidence="21" type="ORF">CKAN_02325100</name>
</gene>
<dbReference type="FunFam" id="1.10.420.10:FF:000006">
    <property type="entry name" value="Peroxidase"/>
    <property type="match status" value="2"/>
</dbReference>
<keyword evidence="9 16" id="KW-0106">Calcium</keyword>
<evidence type="ECO:0000256" key="3">
    <source>
        <dbReference type="ARBA" id="ARBA00006873"/>
    </source>
</evidence>
<dbReference type="Gene3D" id="1.10.420.10">
    <property type="entry name" value="Peroxidase, domain 2"/>
    <property type="match status" value="2"/>
</dbReference>
<dbReference type="PROSITE" id="PS00436">
    <property type="entry name" value="PEROXIDASE_2"/>
    <property type="match status" value="2"/>
</dbReference>
<evidence type="ECO:0000256" key="17">
    <source>
        <dbReference type="PIRSR" id="PIRSR600823-4"/>
    </source>
</evidence>
<keyword evidence="12 18" id="KW-1015">Disulfide bond</keyword>
<feature type="active site" description="Proton acceptor" evidence="14">
    <location>
        <position position="392"/>
    </location>
</feature>
<feature type="signal peptide" evidence="19">
    <location>
        <begin position="1"/>
        <end position="27"/>
    </location>
</feature>
<comment type="subcellular location">
    <subcellularLocation>
        <location evidence="2">Secreted</location>
    </subcellularLocation>
</comment>
<evidence type="ECO:0000256" key="6">
    <source>
        <dbReference type="ARBA" id="ARBA00022617"/>
    </source>
</evidence>
<dbReference type="InterPro" id="IPR019793">
    <property type="entry name" value="Peroxidases_heam-ligand_BS"/>
</dbReference>
<keyword evidence="6" id="KW-0349">Heme</keyword>
<sequence>MAGVAHSSSLCLTLLIVMITISSPVSAQLSVSFYGNTCPSVFDTVRTAIRSAINREARMGASLIRLFFHDCFVNGCDGGVLLDDNGSFVGEKTALANNNSARGFEVIDNIKTRVDQACGRSVVSCADILAIAARDSVVELGGPTYSVPVGRRDARTASRDGANSNLPRFSHNLDDLIRVFSDQGFTEREMVALSGAHTVGQAQCVTFRDRIYNETNIDAAFATSRQANCPRPAPNGDGNLAPLDPQSPNRFGNNYYQALINRRGLLHSDQVLFNGGSSDSIVTMYSNNGNAFNTDFANAMVKMGNLNPLTGSQGEVRVNCRRLAMAGVTKSSLCLTLLIVMITISSQASAHLSVSFYANTCPSVFETVRTAVRSAINREARMGGSLIRLFFHDCFVNGCDGGILLDDTGSFVGERTAVVNNNSARGFDVIDQIKTQVDQACGRTVVSCADILAIAARDSVVQLGGPTYSVPVGRRDARTASRDGANSNLPRFTQNLDELIRVFSDQGFTEREMVALSGAHTVGQAQCVTFRERIYNETNIDAAFATSRQANCPQVAPNGNGNLAPLDPQSPNRFGNNYYQALINRKGLLHSDQVLFNGGSTDSIVTMYSNDESAFNTDFANAMVKMGNLNPLTGSQGEVRVNCGRVN</sequence>
<feature type="domain" description="Plant heme peroxidase family profile" evidence="20">
    <location>
        <begin position="28"/>
        <end position="324"/>
    </location>
</feature>
<dbReference type="OrthoDB" id="2113341at2759"/>
<keyword evidence="10" id="KW-0560">Oxidoreductase</keyword>
<evidence type="ECO:0000313" key="22">
    <source>
        <dbReference type="Proteomes" id="UP000283530"/>
    </source>
</evidence>
<keyword evidence="22" id="KW-1185">Reference proteome</keyword>
<proteinExistence type="inferred from homology"/>
<evidence type="ECO:0000256" key="13">
    <source>
        <dbReference type="ARBA" id="ARBA00023180"/>
    </source>
</evidence>
<dbReference type="InterPro" id="IPR000823">
    <property type="entry name" value="Peroxidase_pln"/>
</dbReference>
<evidence type="ECO:0000256" key="7">
    <source>
        <dbReference type="ARBA" id="ARBA00022723"/>
    </source>
</evidence>
<dbReference type="Proteomes" id="UP000283530">
    <property type="component" value="Unassembled WGS sequence"/>
</dbReference>
<dbReference type="EC" id="1.11.1.7" evidence="4"/>
<evidence type="ECO:0000256" key="16">
    <source>
        <dbReference type="PIRSR" id="PIRSR600823-3"/>
    </source>
</evidence>
<keyword evidence="8 19" id="KW-0732">Signal</keyword>
<dbReference type="Gene3D" id="1.10.520.10">
    <property type="match status" value="2"/>
</dbReference>
<dbReference type="GO" id="GO:0140825">
    <property type="term" value="F:lactoperoxidase activity"/>
    <property type="evidence" value="ECO:0007669"/>
    <property type="project" value="UniProtKB-EC"/>
</dbReference>
<feature type="binding site" evidence="16">
    <location>
        <position position="393"/>
    </location>
    <ligand>
        <name>Ca(2+)</name>
        <dbReference type="ChEBI" id="CHEBI:29108"/>
        <label>1</label>
    </ligand>
</feature>
<organism evidence="21 22">
    <name type="scientific">Cinnamomum micranthum f. kanehirae</name>
    <dbReference type="NCBI Taxonomy" id="337451"/>
    <lineage>
        <taxon>Eukaryota</taxon>
        <taxon>Viridiplantae</taxon>
        <taxon>Streptophyta</taxon>
        <taxon>Embryophyta</taxon>
        <taxon>Tracheophyta</taxon>
        <taxon>Spermatophyta</taxon>
        <taxon>Magnoliopsida</taxon>
        <taxon>Magnoliidae</taxon>
        <taxon>Laurales</taxon>
        <taxon>Lauraceae</taxon>
        <taxon>Cinnamomum</taxon>
    </lineage>
</organism>
<feature type="binding site" evidence="15">
    <location>
        <position position="490"/>
    </location>
    <ligand>
        <name>substrate</name>
    </ligand>
</feature>
<feature type="site" description="Transition state stabilizer" evidence="17">
    <location>
        <position position="388"/>
    </location>
</feature>
<dbReference type="AlphaFoldDB" id="A0A3S3N7Q7"/>
<dbReference type="CDD" id="cd00693">
    <property type="entry name" value="secretory_peroxidase"/>
    <property type="match status" value="2"/>
</dbReference>
<reference evidence="21 22" key="1">
    <citation type="journal article" date="2019" name="Nat. Plants">
        <title>Stout camphor tree genome fills gaps in understanding of flowering plant genome evolution.</title>
        <authorList>
            <person name="Chaw S.M."/>
            <person name="Liu Y.C."/>
            <person name="Wu Y.W."/>
            <person name="Wang H.Y."/>
            <person name="Lin C.I."/>
            <person name="Wu C.S."/>
            <person name="Ke H.M."/>
            <person name="Chang L.Y."/>
            <person name="Hsu C.Y."/>
            <person name="Yang H.T."/>
            <person name="Sudianto E."/>
            <person name="Hsu M.H."/>
            <person name="Wu K.P."/>
            <person name="Wang L.N."/>
            <person name="Leebens-Mack J.H."/>
            <person name="Tsai I.J."/>
        </authorList>
    </citation>
    <scope>NUCLEOTIDE SEQUENCE [LARGE SCALE GENOMIC DNA]</scope>
    <source>
        <strain evidence="22">cv. Chaw 1501</strain>
        <tissue evidence="21">Young leaves</tissue>
    </source>
</reference>
<dbReference type="PANTHER" id="PTHR31388:SF24">
    <property type="entry name" value="PEROXIDASE 52"/>
    <property type="match status" value="1"/>
</dbReference>
<dbReference type="GO" id="GO:0005576">
    <property type="term" value="C:extracellular region"/>
    <property type="evidence" value="ECO:0007669"/>
    <property type="project" value="UniProtKB-SubCell"/>
</dbReference>
<keyword evidence="11 16" id="KW-0408">Iron</keyword>
<dbReference type="FunFam" id="1.10.520.10:FF:000009">
    <property type="entry name" value="Peroxidase"/>
    <property type="match status" value="2"/>
</dbReference>
<feature type="binding site" evidence="16">
    <location>
        <position position="414"/>
    </location>
    <ligand>
        <name>Ca(2+)</name>
        <dbReference type="ChEBI" id="CHEBI:29108"/>
        <label>1</label>
    </ligand>
</feature>
<feature type="domain" description="Plant heme peroxidase family profile" evidence="20">
    <location>
        <begin position="351"/>
        <end position="647"/>
    </location>
</feature>
<keyword evidence="5 21" id="KW-0575">Peroxidase</keyword>
<protein>
    <recommendedName>
        <fullName evidence="4">peroxidase</fullName>
        <ecNumber evidence="4">1.11.1.7</ecNumber>
    </recommendedName>
</protein>
<dbReference type="PANTHER" id="PTHR31388">
    <property type="entry name" value="PEROXIDASE 72-RELATED"/>
    <property type="match status" value="1"/>
</dbReference>
<dbReference type="GO" id="GO:0046872">
    <property type="term" value="F:metal ion binding"/>
    <property type="evidence" value="ECO:0007669"/>
    <property type="project" value="UniProtKB-KW"/>
</dbReference>
<feature type="binding site" evidence="16">
    <location>
        <position position="396"/>
    </location>
    <ligand>
        <name>Ca(2+)</name>
        <dbReference type="ChEBI" id="CHEBI:29108"/>
        <label>1</label>
    </ligand>
</feature>
<evidence type="ECO:0000256" key="15">
    <source>
        <dbReference type="PIRSR" id="PIRSR600823-2"/>
    </source>
</evidence>
<dbReference type="PRINTS" id="PR00458">
    <property type="entry name" value="PEROXIDASE"/>
</dbReference>
<comment type="catalytic activity">
    <reaction evidence="1">
        <text>2 a phenolic donor + H2O2 = 2 a phenolic radical donor + 2 H2O</text>
        <dbReference type="Rhea" id="RHEA:56136"/>
        <dbReference type="ChEBI" id="CHEBI:15377"/>
        <dbReference type="ChEBI" id="CHEBI:16240"/>
        <dbReference type="ChEBI" id="CHEBI:139520"/>
        <dbReference type="ChEBI" id="CHEBI:139521"/>
        <dbReference type="EC" id="1.11.1.7"/>
    </reaction>
</comment>
<dbReference type="InterPro" id="IPR010255">
    <property type="entry name" value="Haem_peroxidase_sf"/>
</dbReference>
<feature type="disulfide bond" evidence="18">
    <location>
        <begin position="527"/>
        <end position="552"/>
    </location>
</feature>
<feature type="binding site" description="axial binding residue" evidence="16">
    <location>
        <position position="520"/>
    </location>
    <ligand>
        <name>heme b</name>
        <dbReference type="ChEBI" id="CHEBI:60344"/>
    </ligand>
    <ligandPart>
        <name>Fe</name>
        <dbReference type="ChEBI" id="CHEBI:18248"/>
    </ligandPart>
</feature>
<dbReference type="STRING" id="337451.A0A3S3N7Q7"/>
<dbReference type="PRINTS" id="PR00461">
    <property type="entry name" value="PLPEROXIDASE"/>
</dbReference>
<comment type="caution">
    <text evidence="21">The sequence shown here is derived from an EMBL/GenBank/DDBJ whole genome shotgun (WGS) entry which is preliminary data.</text>
</comment>
<evidence type="ECO:0000256" key="2">
    <source>
        <dbReference type="ARBA" id="ARBA00004613"/>
    </source>
</evidence>
<feature type="binding site" evidence="16">
    <location>
        <position position="567"/>
    </location>
    <ligand>
        <name>Ca(2+)</name>
        <dbReference type="ChEBI" id="CHEBI:29108"/>
        <label>2</label>
    </ligand>
</feature>
<name>A0A3S3N7Q7_9MAGN</name>
<dbReference type="InterPro" id="IPR002016">
    <property type="entry name" value="Haem_peroxidase"/>
</dbReference>
<feature type="chain" id="PRO_5018737058" description="peroxidase" evidence="19">
    <location>
        <begin position="28"/>
        <end position="647"/>
    </location>
</feature>
<comment type="similarity">
    <text evidence="3">Belongs to the peroxidase family. Ascorbate peroxidase subfamily.</text>
</comment>
<keyword evidence="7 16" id="KW-0479">Metal-binding</keyword>
<feature type="disulfide bond" evidence="18">
    <location>
        <begin position="448"/>
        <end position="643"/>
    </location>
</feature>
<feature type="disulfide bond" evidence="18">
    <location>
        <begin position="394"/>
        <end position="399"/>
    </location>
</feature>
<dbReference type="GO" id="GO:0006979">
    <property type="term" value="P:response to oxidative stress"/>
    <property type="evidence" value="ECO:0007669"/>
    <property type="project" value="InterPro"/>
</dbReference>
<evidence type="ECO:0000313" key="21">
    <source>
        <dbReference type="EMBL" id="RWR93973.1"/>
    </source>
</evidence>
<accession>A0A3S3N7Q7</accession>
<evidence type="ECO:0000256" key="4">
    <source>
        <dbReference type="ARBA" id="ARBA00012313"/>
    </source>
</evidence>
<feature type="disulfide bond" evidence="18">
    <location>
        <begin position="361"/>
        <end position="441"/>
    </location>
</feature>
<dbReference type="Pfam" id="PF00141">
    <property type="entry name" value="peroxidase"/>
    <property type="match status" value="2"/>
</dbReference>
<dbReference type="PROSITE" id="PS50873">
    <property type="entry name" value="PEROXIDASE_4"/>
    <property type="match status" value="2"/>
</dbReference>
<evidence type="ECO:0000256" key="19">
    <source>
        <dbReference type="SAM" id="SignalP"/>
    </source>
</evidence>
<evidence type="ECO:0000259" key="20">
    <source>
        <dbReference type="PROSITE" id="PS50873"/>
    </source>
</evidence>
<evidence type="ECO:0000256" key="12">
    <source>
        <dbReference type="ARBA" id="ARBA00023157"/>
    </source>
</evidence>
<evidence type="ECO:0000256" key="10">
    <source>
        <dbReference type="ARBA" id="ARBA00023002"/>
    </source>
</evidence>
<evidence type="ECO:0000256" key="5">
    <source>
        <dbReference type="ARBA" id="ARBA00022559"/>
    </source>
</evidence>
<evidence type="ECO:0000256" key="8">
    <source>
        <dbReference type="ARBA" id="ARBA00022729"/>
    </source>
</evidence>
<dbReference type="GO" id="GO:0042744">
    <property type="term" value="P:hydrogen peroxide catabolic process"/>
    <property type="evidence" value="ECO:0007669"/>
    <property type="project" value="InterPro"/>
</dbReference>
<keyword evidence="13" id="KW-0325">Glycoprotein</keyword>
<comment type="cofactor">
    <cofactor evidence="16">
        <name>heme b</name>
        <dbReference type="ChEBI" id="CHEBI:60344"/>
    </cofactor>
    <text evidence="16">Binds 1 heme b (iron(II)-protoporphyrin IX) group per subunit.</text>
</comment>
<feature type="binding site" evidence="16">
    <location>
        <position position="521"/>
    </location>
    <ligand>
        <name>Ca(2+)</name>
        <dbReference type="ChEBI" id="CHEBI:29108"/>
        <label>2</label>
    </ligand>
</feature>
<dbReference type="PROSITE" id="PS00435">
    <property type="entry name" value="PEROXIDASE_1"/>
    <property type="match status" value="2"/>
</dbReference>
<evidence type="ECO:0000256" key="11">
    <source>
        <dbReference type="ARBA" id="ARBA00023004"/>
    </source>
</evidence>
<evidence type="ECO:0000256" key="14">
    <source>
        <dbReference type="PIRSR" id="PIRSR600823-1"/>
    </source>
</evidence>
<dbReference type="SUPFAM" id="SSF48113">
    <property type="entry name" value="Heme-dependent peroxidases"/>
    <property type="match status" value="2"/>
</dbReference>
<evidence type="ECO:0000256" key="9">
    <source>
        <dbReference type="ARBA" id="ARBA00022837"/>
    </source>
</evidence>
<feature type="binding site" evidence="16">
    <location>
        <position position="400"/>
    </location>
    <ligand>
        <name>Ca(2+)</name>
        <dbReference type="ChEBI" id="CHEBI:29108"/>
        <label>1</label>
    </ligand>
</feature>
<dbReference type="EMBL" id="QPKB01000010">
    <property type="protein sequence ID" value="RWR93973.1"/>
    <property type="molecule type" value="Genomic_DNA"/>
</dbReference>
<dbReference type="InterPro" id="IPR033905">
    <property type="entry name" value="Secretory_peroxidase"/>
</dbReference>
<dbReference type="GO" id="GO:0020037">
    <property type="term" value="F:heme binding"/>
    <property type="evidence" value="ECO:0007669"/>
    <property type="project" value="InterPro"/>
</dbReference>